<evidence type="ECO:0000313" key="3">
    <source>
        <dbReference type="Proteomes" id="UP000078512"/>
    </source>
</evidence>
<evidence type="ECO:0000313" key="2">
    <source>
        <dbReference type="EMBL" id="OAQ34597.1"/>
    </source>
</evidence>
<protein>
    <submittedName>
        <fullName evidence="2">Uncharacterized protein</fullName>
    </submittedName>
</protein>
<gene>
    <name evidence="2" type="ORF">K457DRAFT_779275</name>
</gene>
<feature type="chain" id="PRO_5008276708" evidence="1">
    <location>
        <begin position="21"/>
        <end position="104"/>
    </location>
</feature>
<dbReference type="AlphaFoldDB" id="A0A197KA74"/>
<proteinExistence type="predicted"/>
<accession>A0A197KA74</accession>
<dbReference type="Proteomes" id="UP000078512">
    <property type="component" value="Unassembled WGS sequence"/>
</dbReference>
<sequence>MSRTVLLCFDLSFFPTLLFPASNIQDRNTGGLGLIGLVNRAKVRDVLYTLCANKDGGVPLAVMRWCTRGQVCASEVRWEKEARRADVEIDRGRNKKTGKWTSRA</sequence>
<feature type="signal peptide" evidence="1">
    <location>
        <begin position="1"/>
        <end position="20"/>
    </location>
</feature>
<keyword evidence="3" id="KW-1185">Reference proteome</keyword>
<evidence type="ECO:0000256" key="1">
    <source>
        <dbReference type="SAM" id="SignalP"/>
    </source>
</evidence>
<keyword evidence="1" id="KW-0732">Signal</keyword>
<organism evidence="2 3">
    <name type="scientific">Linnemannia elongata AG-77</name>
    <dbReference type="NCBI Taxonomy" id="1314771"/>
    <lineage>
        <taxon>Eukaryota</taxon>
        <taxon>Fungi</taxon>
        <taxon>Fungi incertae sedis</taxon>
        <taxon>Mucoromycota</taxon>
        <taxon>Mortierellomycotina</taxon>
        <taxon>Mortierellomycetes</taxon>
        <taxon>Mortierellales</taxon>
        <taxon>Mortierellaceae</taxon>
        <taxon>Linnemannia</taxon>
    </lineage>
</organism>
<name>A0A197KA74_9FUNG</name>
<reference evidence="2 3" key="1">
    <citation type="submission" date="2016-05" db="EMBL/GenBank/DDBJ databases">
        <title>Genome sequencing reveals origins of a unique bacterial endosymbiosis in the earliest lineages of terrestrial Fungi.</title>
        <authorList>
            <consortium name="DOE Joint Genome Institute"/>
            <person name="Uehling J."/>
            <person name="Gryganskyi A."/>
            <person name="Hameed K."/>
            <person name="Tschaplinski T."/>
            <person name="Misztal P."/>
            <person name="Wu S."/>
            <person name="Desiro A."/>
            <person name="Vande Pol N."/>
            <person name="Du Z.-Y."/>
            <person name="Zienkiewicz A."/>
            <person name="Zienkiewicz K."/>
            <person name="Morin E."/>
            <person name="Tisserant E."/>
            <person name="Splivallo R."/>
            <person name="Hainaut M."/>
            <person name="Henrissat B."/>
            <person name="Ohm R."/>
            <person name="Kuo A."/>
            <person name="Yan J."/>
            <person name="Lipzen A."/>
            <person name="Nolan M."/>
            <person name="Labutti K."/>
            <person name="Barry K."/>
            <person name="Goldstein A."/>
            <person name="Labbe J."/>
            <person name="Schadt C."/>
            <person name="Tuskan G."/>
            <person name="Grigoriev I."/>
            <person name="Martin F."/>
            <person name="Vilgalys R."/>
            <person name="Bonito G."/>
        </authorList>
    </citation>
    <scope>NUCLEOTIDE SEQUENCE [LARGE SCALE GENOMIC DNA]</scope>
    <source>
        <strain evidence="2 3">AG-77</strain>
    </source>
</reference>
<dbReference type="EMBL" id="KV442017">
    <property type="protein sequence ID" value="OAQ34597.1"/>
    <property type="molecule type" value="Genomic_DNA"/>
</dbReference>